<feature type="domain" description="DUF6545" evidence="3">
    <location>
        <begin position="245"/>
        <end position="369"/>
    </location>
</feature>
<feature type="transmembrane region" description="Helical" evidence="2">
    <location>
        <begin position="178"/>
        <end position="196"/>
    </location>
</feature>
<organism evidence="4 5">
    <name type="scientific">Nonomuraea guangzhouensis</name>
    <dbReference type="NCBI Taxonomy" id="1291555"/>
    <lineage>
        <taxon>Bacteria</taxon>
        <taxon>Bacillati</taxon>
        <taxon>Actinomycetota</taxon>
        <taxon>Actinomycetes</taxon>
        <taxon>Streptosporangiales</taxon>
        <taxon>Streptosporangiaceae</taxon>
        <taxon>Nonomuraea</taxon>
    </lineage>
</organism>
<dbReference type="NCBIfam" id="NF042915">
    <property type="entry name" value="MAB_1171c_fam"/>
    <property type="match status" value="1"/>
</dbReference>
<dbReference type="Pfam" id="PF20182">
    <property type="entry name" value="DUF6545"/>
    <property type="match status" value="1"/>
</dbReference>
<feature type="non-terminal residue" evidence="4">
    <location>
        <position position="378"/>
    </location>
</feature>
<feature type="compositionally biased region" description="Acidic residues" evidence="1">
    <location>
        <begin position="367"/>
        <end position="378"/>
    </location>
</feature>
<keyword evidence="2" id="KW-0812">Transmembrane</keyword>
<feature type="region of interest" description="Disordered" evidence="1">
    <location>
        <begin position="353"/>
        <end position="378"/>
    </location>
</feature>
<sequence length="378" mass="41998">MSEWLRLYSPALLLCALTAFRLADHRSWARDPARRAVFVIVAALAASMTVNTPWVYDIVWRLTGVPNLARLLSHLFMLAVAWSIRTVVLHVSPPLGGPRRRMWWAVAWPGIVVFGMCLAFALSDTPVNSVRFAVQYGGTPGVLEYWLIFLCYLVPVLCHVTWFALLEARQSENWAVRVGLRLIAAGAALTVIYHLHKAAYFACRRFSLPYPDELRAPLDILLTPMAAFAVLLGLALPSWWPARLRWLRDFCLYLRLRPLWRALYQANPDIALMAPAPFLVELFTFRDLDLRLYRRFVEIRDGRIALESYLDPSVADAASREGARSGLRGQRLEAFAEAAMLDAAIAARARGQPPAGAAGTAAVPGSADEEEAEAAGGS</sequence>
<keyword evidence="2" id="KW-0472">Membrane</keyword>
<reference evidence="5" key="1">
    <citation type="journal article" date="2019" name="Int. J. Syst. Evol. Microbiol.">
        <title>The Global Catalogue of Microorganisms (GCM) 10K type strain sequencing project: providing services to taxonomists for standard genome sequencing and annotation.</title>
        <authorList>
            <consortium name="The Broad Institute Genomics Platform"/>
            <consortium name="The Broad Institute Genome Sequencing Center for Infectious Disease"/>
            <person name="Wu L."/>
            <person name="Ma J."/>
        </authorList>
    </citation>
    <scope>NUCLEOTIDE SEQUENCE [LARGE SCALE GENOMIC DNA]</scope>
    <source>
        <strain evidence="5">CGMCC 1.15399</strain>
    </source>
</reference>
<comment type="caution">
    <text evidence="4">The sequence shown here is derived from an EMBL/GenBank/DDBJ whole genome shotgun (WGS) entry which is preliminary data.</text>
</comment>
<dbReference type="RefSeq" id="WP_378623913.1">
    <property type="nucleotide sequence ID" value="NZ_JBHUCM010000032.1"/>
</dbReference>
<dbReference type="InterPro" id="IPR046675">
    <property type="entry name" value="DUF6545"/>
</dbReference>
<protein>
    <submittedName>
        <fullName evidence="4">MAB_1171c family putative transporter</fullName>
    </submittedName>
</protein>
<proteinExistence type="predicted"/>
<accession>A0ABW4GIC6</accession>
<dbReference type="InterPro" id="IPR050039">
    <property type="entry name" value="MAB_1171c-like"/>
</dbReference>
<feature type="transmembrane region" description="Helical" evidence="2">
    <location>
        <begin position="68"/>
        <end position="91"/>
    </location>
</feature>
<evidence type="ECO:0000313" key="4">
    <source>
        <dbReference type="EMBL" id="MFD1542537.1"/>
    </source>
</evidence>
<feature type="transmembrane region" description="Helical" evidence="2">
    <location>
        <begin position="6"/>
        <end position="24"/>
    </location>
</feature>
<dbReference type="Proteomes" id="UP001597097">
    <property type="component" value="Unassembled WGS sequence"/>
</dbReference>
<feature type="transmembrane region" description="Helical" evidence="2">
    <location>
        <begin position="103"/>
        <end position="123"/>
    </location>
</feature>
<feature type="transmembrane region" description="Helical" evidence="2">
    <location>
        <begin position="36"/>
        <end position="56"/>
    </location>
</feature>
<dbReference type="EMBL" id="JBHUCM010000032">
    <property type="protein sequence ID" value="MFD1542537.1"/>
    <property type="molecule type" value="Genomic_DNA"/>
</dbReference>
<evidence type="ECO:0000313" key="5">
    <source>
        <dbReference type="Proteomes" id="UP001597097"/>
    </source>
</evidence>
<gene>
    <name evidence="4" type="ORF">ACFSJ0_36165</name>
</gene>
<feature type="transmembrane region" description="Helical" evidence="2">
    <location>
        <begin position="143"/>
        <end position="166"/>
    </location>
</feature>
<feature type="transmembrane region" description="Helical" evidence="2">
    <location>
        <begin position="216"/>
        <end position="240"/>
    </location>
</feature>
<keyword evidence="5" id="KW-1185">Reference proteome</keyword>
<feature type="compositionally biased region" description="Low complexity" evidence="1">
    <location>
        <begin position="353"/>
        <end position="366"/>
    </location>
</feature>
<evidence type="ECO:0000256" key="1">
    <source>
        <dbReference type="SAM" id="MobiDB-lite"/>
    </source>
</evidence>
<evidence type="ECO:0000259" key="3">
    <source>
        <dbReference type="Pfam" id="PF20182"/>
    </source>
</evidence>
<evidence type="ECO:0000256" key="2">
    <source>
        <dbReference type="SAM" id="Phobius"/>
    </source>
</evidence>
<keyword evidence="2" id="KW-1133">Transmembrane helix</keyword>
<name>A0ABW4GIC6_9ACTN</name>